<dbReference type="InterPro" id="IPR011009">
    <property type="entry name" value="Kinase-like_dom_sf"/>
</dbReference>
<dbReference type="RefSeq" id="WP_068591780.1">
    <property type="nucleotide sequence ID" value="NZ_FTNK01000026.1"/>
</dbReference>
<organism evidence="1 2">
    <name type="scientific">Paenibacillus macquariensis</name>
    <dbReference type="NCBI Taxonomy" id="948756"/>
    <lineage>
        <taxon>Bacteria</taxon>
        <taxon>Bacillati</taxon>
        <taxon>Bacillota</taxon>
        <taxon>Bacilli</taxon>
        <taxon>Bacillales</taxon>
        <taxon>Paenibacillaceae</taxon>
        <taxon>Paenibacillus</taxon>
    </lineage>
</organism>
<dbReference type="Proteomes" id="UP000186666">
    <property type="component" value="Unassembled WGS sequence"/>
</dbReference>
<evidence type="ECO:0008006" key="3">
    <source>
        <dbReference type="Google" id="ProtNLM"/>
    </source>
</evidence>
<keyword evidence="2" id="KW-1185">Reference proteome</keyword>
<reference evidence="1 2" key="1">
    <citation type="submission" date="2017-01" db="EMBL/GenBank/DDBJ databases">
        <authorList>
            <person name="Varghese N."/>
            <person name="Submissions S."/>
        </authorList>
    </citation>
    <scope>NUCLEOTIDE SEQUENCE [LARGE SCALE GENOMIC DNA]</scope>
    <source>
        <strain evidence="1 2">ATCC 23464</strain>
    </source>
</reference>
<protein>
    <recommendedName>
        <fullName evidence="3">Aminoglycoside phosphotransferase domain-containing protein</fullName>
    </recommendedName>
</protein>
<proteinExistence type="predicted"/>
<gene>
    <name evidence="1" type="ORF">SAMN05421578_12632</name>
</gene>
<evidence type="ECO:0000313" key="2">
    <source>
        <dbReference type="Proteomes" id="UP000186666"/>
    </source>
</evidence>
<dbReference type="EMBL" id="FTNK01000026">
    <property type="protein sequence ID" value="SIR64539.1"/>
    <property type="molecule type" value="Genomic_DNA"/>
</dbReference>
<comment type="caution">
    <text evidence="1">The sequence shown here is derived from an EMBL/GenBank/DDBJ whole genome shotgun (WGS) entry which is preliminary data.</text>
</comment>
<dbReference type="SUPFAM" id="SSF56112">
    <property type="entry name" value="Protein kinase-like (PK-like)"/>
    <property type="match status" value="1"/>
</dbReference>
<sequence length="288" mass="32838">MNLQSLFNEQIQTVTKLGGHASDVWHVRTSQEDVVVRSSGVSEDSDAPFIFGCNKLFGVELNKTFDLEIINKELSLVSPIPIPKCIRKGVIDGREFVVVTMMVGEKVDLKNVPSSFAYQFGRDLAEIHSNKFTKCGNIKGTLRYSLDEFHLRLFGIIEKIISRFYSDNKVIADFWETYKDEVTSLPSPDFAAFIMVDMDSRQILSDGTRVTSIVDTEAYVIGPKEFDLITLEYNFNQETATSFKLGYQSVIPFPNLSLIRNTYRFFYGLMQVKGPIEINDWMTRPILF</sequence>
<name>A0ABY1KD96_9BACL</name>
<accession>A0ABY1KD96</accession>
<evidence type="ECO:0000313" key="1">
    <source>
        <dbReference type="EMBL" id="SIR64539.1"/>
    </source>
</evidence>